<dbReference type="NCBIfam" id="TIGR01494">
    <property type="entry name" value="ATPase_P-type"/>
    <property type="match status" value="3"/>
</dbReference>
<dbReference type="FunFam" id="3.40.50.1000:FF:000001">
    <property type="entry name" value="Phospholipid-transporting ATPase IC"/>
    <property type="match status" value="1"/>
</dbReference>
<dbReference type="GO" id="GO:0005391">
    <property type="term" value="F:P-type sodium:potassium-exchanging transporter activity"/>
    <property type="evidence" value="ECO:0007669"/>
    <property type="project" value="TreeGrafter"/>
</dbReference>
<evidence type="ECO:0000256" key="8">
    <source>
        <dbReference type="ARBA" id="ARBA00022840"/>
    </source>
</evidence>
<keyword evidence="5 14" id="KW-0812">Transmembrane</keyword>
<dbReference type="HOGENOM" id="CLU_002360_2_1_6"/>
<name>A0A0H3FEW6_RAHSY</name>
<dbReference type="Gene3D" id="3.40.1110.10">
    <property type="entry name" value="Calcium-transporting ATPase, cytoplasmic domain N"/>
    <property type="match status" value="1"/>
</dbReference>
<evidence type="ECO:0000256" key="14">
    <source>
        <dbReference type="SAM" id="Phobius"/>
    </source>
</evidence>
<dbReference type="InterPro" id="IPR023214">
    <property type="entry name" value="HAD_sf"/>
</dbReference>
<evidence type="ECO:0000259" key="15">
    <source>
        <dbReference type="SMART" id="SM00831"/>
    </source>
</evidence>
<comment type="subcellular location">
    <subcellularLocation>
        <location evidence="1">Cell membrane</location>
        <topology evidence="1">Multi-pass membrane protein</topology>
    </subcellularLocation>
</comment>
<keyword evidence="3" id="KW-1003">Cell membrane</keyword>
<dbReference type="SFLD" id="SFLDG00002">
    <property type="entry name" value="C1.7:_P-type_atpase_like"/>
    <property type="match status" value="1"/>
</dbReference>
<dbReference type="SFLD" id="SFLDF00027">
    <property type="entry name" value="p-type_atpase"/>
    <property type="match status" value="1"/>
</dbReference>
<organism evidence="16 17">
    <name type="scientific">Rahnella sp. (strain Y9602)</name>
    <dbReference type="NCBI Taxonomy" id="2703885"/>
    <lineage>
        <taxon>Bacteria</taxon>
        <taxon>Pseudomonadati</taxon>
        <taxon>Pseudomonadota</taxon>
        <taxon>Gammaproteobacteria</taxon>
        <taxon>Enterobacterales</taxon>
        <taxon>Yersiniaceae</taxon>
        <taxon>Rahnella</taxon>
    </lineage>
</organism>
<dbReference type="InterPro" id="IPR036412">
    <property type="entry name" value="HAD-like_sf"/>
</dbReference>
<evidence type="ECO:0000256" key="5">
    <source>
        <dbReference type="ARBA" id="ARBA00022692"/>
    </source>
</evidence>
<dbReference type="GO" id="GO:0030007">
    <property type="term" value="P:intracellular potassium ion homeostasis"/>
    <property type="evidence" value="ECO:0007669"/>
    <property type="project" value="TreeGrafter"/>
</dbReference>
<dbReference type="CDD" id="cd02080">
    <property type="entry name" value="P-type_ATPase_cation"/>
    <property type="match status" value="1"/>
</dbReference>
<dbReference type="SMART" id="SM00831">
    <property type="entry name" value="Cation_ATPase_N"/>
    <property type="match status" value="1"/>
</dbReference>
<dbReference type="Gene3D" id="3.40.50.1000">
    <property type="entry name" value="HAD superfamily/HAD-like"/>
    <property type="match status" value="1"/>
</dbReference>
<comment type="similarity">
    <text evidence="2">Belongs to the cation transport ATPase (P-type) (TC 3.A.3) family. Type IIA subfamily.</text>
</comment>
<dbReference type="GO" id="GO:1902600">
    <property type="term" value="P:proton transmembrane transport"/>
    <property type="evidence" value="ECO:0007669"/>
    <property type="project" value="TreeGrafter"/>
</dbReference>
<protein>
    <submittedName>
        <fullName evidence="16">ATPase, P-type (Transporting), HAD superfamily, subfamily IC</fullName>
    </submittedName>
</protein>
<dbReference type="Pfam" id="PF00689">
    <property type="entry name" value="Cation_ATPase_C"/>
    <property type="match status" value="1"/>
</dbReference>
<dbReference type="RefSeq" id="WP_013577086.1">
    <property type="nucleotide sequence ID" value="NC_015061.1"/>
</dbReference>
<dbReference type="Gene3D" id="1.20.1110.10">
    <property type="entry name" value="Calcium-transporting ATPase, transmembrane domain"/>
    <property type="match status" value="1"/>
</dbReference>
<dbReference type="EMBL" id="CP002505">
    <property type="protein sequence ID" value="ADW75397.1"/>
    <property type="molecule type" value="Genomic_DNA"/>
</dbReference>
<dbReference type="SUPFAM" id="SSF81653">
    <property type="entry name" value="Calcium ATPase, transduction domain A"/>
    <property type="match status" value="1"/>
</dbReference>
<dbReference type="PANTHER" id="PTHR43294">
    <property type="entry name" value="SODIUM/POTASSIUM-TRANSPORTING ATPASE SUBUNIT ALPHA"/>
    <property type="match status" value="1"/>
</dbReference>
<evidence type="ECO:0000256" key="9">
    <source>
        <dbReference type="ARBA" id="ARBA00022842"/>
    </source>
</evidence>
<dbReference type="FunFam" id="3.40.50.1000:FF:000028">
    <property type="entry name" value="Calcium-transporting P-type ATPase, putative"/>
    <property type="match status" value="1"/>
</dbReference>
<evidence type="ECO:0000256" key="13">
    <source>
        <dbReference type="SAM" id="MobiDB-lite"/>
    </source>
</evidence>
<dbReference type="InterPro" id="IPR018303">
    <property type="entry name" value="ATPase_P-typ_P_site"/>
</dbReference>
<dbReference type="Gene3D" id="2.70.150.10">
    <property type="entry name" value="Calcium-transporting ATPase, cytoplasmic transduction domain A"/>
    <property type="match status" value="1"/>
</dbReference>
<keyword evidence="4" id="KW-0597">Phosphoprotein</keyword>
<dbReference type="InterPro" id="IPR059000">
    <property type="entry name" value="ATPase_P-type_domA"/>
</dbReference>
<feature type="transmembrane region" description="Helical" evidence="14">
    <location>
        <begin position="738"/>
        <end position="759"/>
    </location>
</feature>
<proteinExistence type="inferred from homology"/>
<feature type="transmembrane region" description="Helical" evidence="14">
    <location>
        <begin position="708"/>
        <end position="732"/>
    </location>
</feature>
<dbReference type="PANTHER" id="PTHR43294:SF21">
    <property type="entry name" value="CATION TRANSPORTING ATPASE"/>
    <property type="match status" value="1"/>
</dbReference>
<feature type="transmembrane region" description="Helical" evidence="14">
    <location>
        <begin position="295"/>
        <end position="319"/>
    </location>
</feature>
<dbReference type="Proteomes" id="UP000007257">
    <property type="component" value="Chromosome"/>
</dbReference>
<accession>A0A0H3FEW6</accession>
<evidence type="ECO:0000256" key="1">
    <source>
        <dbReference type="ARBA" id="ARBA00004651"/>
    </source>
</evidence>
<keyword evidence="8" id="KW-0067">ATP-binding</keyword>
<evidence type="ECO:0000256" key="7">
    <source>
        <dbReference type="ARBA" id="ARBA00022741"/>
    </source>
</evidence>
<evidence type="ECO:0000256" key="11">
    <source>
        <dbReference type="ARBA" id="ARBA00022989"/>
    </source>
</evidence>
<dbReference type="GO" id="GO:0006883">
    <property type="term" value="P:intracellular sodium ion homeostasis"/>
    <property type="evidence" value="ECO:0007669"/>
    <property type="project" value="TreeGrafter"/>
</dbReference>
<keyword evidence="7" id="KW-0547">Nucleotide-binding</keyword>
<keyword evidence="10" id="KW-1278">Translocase</keyword>
<dbReference type="InterPro" id="IPR050510">
    <property type="entry name" value="Cation_transp_ATPase_P-type"/>
</dbReference>
<dbReference type="GO" id="GO:0046872">
    <property type="term" value="F:metal ion binding"/>
    <property type="evidence" value="ECO:0007669"/>
    <property type="project" value="UniProtKB-KW"/>
</dbReference>
<dbReference type="InterPro" id="IPR044492">
    <property type="entry name" value="P_typ_ATPase_HD_dom"/>
</dbReference>
<dbReference type="SFLD" id="SFLDS00003">
    <property type="entry name" value="Haloacid_Dehalogenase"/>
    <property type="match status" value="1"/>
</dbReference>
<evidence type="ECO:0000256" key="4">
    <source>
        <dbReference type="ARBA" id="ARBA00022553"/>
    </source>
</evidence>
<dbReference type="PRINTS" id="PR00120">
    <property type="entry name" value="HATPASE"/>
</dbReference>
<evidence type="ECO:0000256" key="12">
    <source>
        <dbReference type="ARBA" id="ARBA00023136"/>
    </source>
</evidence>
<dbReference type="GO" id="GO:0036376">
    <property type="term" value="P:sodium ion export across plasma membrane"/>
    <property type="evidence" value="ECO:0007669"/>
    <property type="project" value="TreeGrafter"/>
</dbReference>
<feature type="transmembrane region" description="Helical" evidence="14">
    <location>
        <begin position="849"/>
        <end position="868"/>
    </location>
</feature>
<feature type="transmembrane region" description="Helical" evidence="14">
    <location>
        <begin position="811"/>
        <end position="829"/>
    </location>
</feature>
<dbReference type="InterPro" id="IPR008250">
    <property type="entry name" value="ATPase_P-typ_transduc_dom_A_sf"/>
</dbReference>
<dbReference type="PRINTS" id="PR00119">
    <property type="entry name" value="CATATPASE"/>
</dbReference>
<reference evidence="17" key="1">
    <citation type="submission" date="2011-01" db="EMBL/GenBank/DDBJ databases">
        <title>Complete sequence of chromosome of Rahnella sp. Y9602.</title>
        <authorList>
            <consortium name="US DOE Joint Genome Institute"/>
            <person name="Lucas S."/>
            <person name="Copeland A."/>
            <person name="Lapidus A."/>
            <person name="Cheng J.-F."/>
            <person name="Goodwin L."/>
            <person name="Pitluck S."/>
            <person name="Lu M."/>
            <person name="Detter J.C."/>
            <person name="Han C."/>
            <person name="Tapia R."/>
            <person name="Land M."/>
            <person name="Hauser L."/>
            <person name="Kyrpides N."/>
            <person name="Ivanova N."/>
            <person name="Ovchinnikova G."/>
            <person name="Pagani I."/>
            <person name="Sobecky P.A."/>
            <person name="Martinez R.J."/>
            <person name="Woyke T."/>
        </authorList>
    </citation>
    <scope>NUCLEOTIDE SEQUENCE [LARGE SCALE GENOMIC DNA]</scope>
    <source>
        <strain evidence="17">Y9602</strain>
    </source>
</reference>
<dbReference type="InterPro" id="IPR023299">
    <property type="entry name" value="ATPase_P-typ_cyto_dom_N"/>
</dbReference>
<evidence type="ECO:0000256" key="3">
    <source>
        <dbReference type="ARBA" id="ARBA00022475"/>
    </source>
</evidence>
<evidence type="ECO:0000256" key="6">
    <source>
        <dbReference type="ARBA" id="ARBA00022723"/>
    </source>
</evidence>
<dbReference type="InterPro" id="IPR001757">
    <property type="entry name" value="P_typ_ATPase"/>
</dbReference>
<dbReference type="SUPFAM" id="SSF81665">
    <property type="entry name" value="Calcium ATPase, transmembrane domain M"/>
    <property type="match status" value="1"/>
</dbReference>
<sequence>MTHSTSSVKTNASPSSSVATENKNWYQISGNDAMQRLGTGENGLTRHDASERLKEYGPNALPEKAAKSALMRFLAHFNDVLIYILLAAAIVTGAMGHWVDTLVILGVAVINALIGFLQENSAEKSLKSIQNMLSSQAVVMRDGQIQTINADQLVPGDIVQLRPGDKIPADLRIVSAHNLQVEEAILTGESTVVVKNAQVIDDEVMIGDRHNLLFSGTMISGGTATGVVYATGKDTELGHINQMMSSITPQRTPLLQQIDKLGKGIFALILLMMAFLFVFAFILRDMPLGELLLSLISLAVASVPEGLPAIISIILSLGVQSMARNHAIIRKLPTVETLGSMTVICSDKTGTLTMNEMTVKAVILADRAYQVEGESYQPKGRIVDAQTRQQIDVTHTPVLNTFITAVDLCNDSQLMQDDKGHWGITGGPTSGALKVLAAKSNLNTGKVEPLDKIPFDSKHKYMSTLQRINGKTRLFVTGAPDVLFSLASFELTENGVQPFRREYWEEEMARYARQGLRMVAAALKDEPEIGGDLNHSHLQQGLIFVGIAGMMDPPRPEAIDAIAQCQQAGIRVKMITGDHQETAMAIGKMLGIGNSSDSITGYQLEHMDDAELAAAASQYDIFARTSPEHKLRLVKALQDDGEVVGMTGDGVNDAPALKQADVGIAMGIKGTEVTKEAADMVLTDDNFATIASAVREGRRVYDNLKKTILFILPTNLAQGLLIILAILAGAVIPLTPVQILWMNMATSTTLSFGLAFEPGEKGMMRRRPRAPGQHVLDLHAVWRIAFVGILIACSAFGLEAWMQPRGYSSDLIRTVLLQTLVTAQWVYMFNCRVMDRFPLTREVFVNKGLWIVSGVLLLLQLALIYLPVMNQLFGTVPMPLKFWGITLVVGAMIFVIVEIEKWLVNRFIRKKV</sequence>
<dbReference type="AlphaFoldDB" id="A0A0H3FEW6"/>
<keyword evidence="11 14" id="KW-1133">Transmembrane helix</keyword>
<evidence type="ECO:0000256" key="2">
    <source>
        <dbReference type="ARBA" id="ARBA00005675"/>
    </source>
</evidence>
<evidence type="ECO:0000256" key="10">
    <source>
        <dbReference type="ARBA" id="ARBA00022967"/>
    </source>
</evidence>
<dbReference type="InterPro" id="IPR006068">
    <property type="entry name" value="ATPase_P-typ_cation-transptr_C"/>
</dbReference>
<dbReference type="Pfam" id="PF00122">
    <property type="entry name" value="E1-E2_ATPase"/>
    <property type="match status" value="1"/>
</dbReference>
<dbReference type="eggNOG" id="COG0474">
    <property type="taxonomic scope" value="Bacteria"/>
</dbReference>
<keyword evidence="9" id="KW-0460">Magnesium</keyword>
<dbReference type="Pfam" id="PF13246">
    <property type="entry name" value="Cation_ATPase"/>
    <property type="match status" value="1"/>
</dbReference>
<feature type="transmembrane region" description="Helical" evidence="14">
    <location>
        <begin position="780"/>
        <end position="799"/>
    </location>
</feature>
<evidence type="ECO:0000313" key="17">
    <source>
        <dbReference type="Proteomes" id="UP000007257"/>
    </source>
</evidence>
<keyword evidence="6" id="KW-0479">Metal-binding</keyword>
<dbReference type="Pfam" id="PF00690">
    <property type="entry name" value="Cation_ATPase_N"/>
    <property type="match status" value="1"/>
</dbReference>
<dbReference type="GO" id="GO:0016887">
    <property type="term" value="F:ATP hydrolysis activity"/>
    <property type="evidence" value="ECO:0007669"/>
    <property type="project" value="InterPro"/>
</dbReference>
<feature type="transmembrane region" description="Helical" evidence="14">
    <location>
        <begin position="265"/>
        <end position="283"/>
    </location>
</feature>
<evidence type="ECO:0000313" key="16">
    <source>
        <dbReference type="EMBL" id="ADW75397.1"/>
    </source>
</evidence>
<dbReference type="GO" id="GO:0005524">
    <property type="term" value="F:ATP binding"/>
    <property type="evidence" value="ECO:0007669"/>
    <property type="project" value="UniProtKB-KW"/>
</dbReference>
<dbReference type="SUPFAM" id="SSF56784">
    <property type="entry name" value="HAD-like"/>
    <property type="match status" value="1"/>
</dbReference>
<dbReference type="GO" id="GO:0005886">
    <property type="term" value="C:plasma membrane"/>
    <property type="evidence" value="ECO:0007669"/>
    <property type="project" value="UniProtKB-SubCell"/>
</dbReference>
<dbReference type="InterPro" id="IPR004014">
    <property type="entry name" value="ATPase_P-typ_cation-transptr_N"/>
</dbReference>
<dbReference type="SUPFAM" id="SSF81660">
    <property type="entry name" value="Metal cation-transporting ATPase, ATP-binding domain N"/>
    <property type="match status" value="1"/>
</dbReference>
<dbReference type="FunFam" id="2.70.150.10:FF:000160">
    <property type="entry name" value="Sarcoplasmic/endoplasmic reticulum calcium ATPase 1"/>
    <property type="match status" value="1"/>
</dbReference>
<dbReference type="GO" id="GO:1990573">
    <property type="term" value="P:potassium ion import across plasma membrane"/>
    <property type="evidence" value="ECO:0007669"/>
    <property type="project" value="TreeGrafter"/>
</dbReference>
<dbReference type="KEGG" id="rah:Rahaq_3808"/>
<feature type="transmembrane region" description="Helical" evidence="14">
    <location>
        <begin position="880"/>
        <end position="899"/>
    </location>
</feature>
<feature type="region of interest" description="Disordered" evidence="13">
    <location>
        <begin position="1"/>
        <end position="20"/>
    </location>
</feature>
<dbReference type="PROSITE" id="PS00154">
    <property type="entry name" value="ATPASE_E1_E2"/>
    <property type="match status" value="1"/>
</dbReference>
<keyword evidence="12 14" id="KW-0472">Membrane</keyword>
<dbReference type="InterPro" id="IPR023298">
    <property type="entry name" value="ATPase_P-typ_TM_dom_sf"/>
</dbReference>
<feature type="transmembrane region" description="Helical" evidence="14">
    <location>
        <begin position="98"/>
        <end position="117"/>
    </location>
</feature>
<feature type="transmembrane region" description="Helical" evidence="14">
    <location>
        <begin position="73"/>
        <end position="92"/>
    </location>
</feature>
<reference evidence="16 17" key="2">
    <citation type="journal article" date="2012" name="J. Bacteriol.">
        <title>Complete Genome Sequence of Rahnella sp. Strain Y9602, a Gammaproteobacterium Isolate from Metal- and Radionuclide-Contaminated Soil.</title>
        <authorList>
            <person name="Martinez R.J."/>
            <person name="Bruce D."/>
            <person name="Detter C."/>
            <person name="Goodwin L.A."/>
            <person name="Han J."/>
            <person name="Han C.S."/>
            <person name="Held B."/>
            <person name="Land M.L."/>
            <person name="Mikhailova N."/>
            <person name="Nolan M."/>
            <person name="Pennacchio L."/>
            <person name="Pitluck S."/>
            <person name="Tapia R."/>
            <person name="Woyke T."/>
            <person name="Sobecky P.A."/>
        </authorList>
    </citation>
    <scope>NUCLEOTIDE SEQUENCE [LARGE SCALE GENOMIC DNA]</scope>
    <source>
        <strain evidence="16 17">Y9602</strain>
    </source>
</reference>
<dbReference type="OrthoDB" id="9814270at2"/>
<feature type="domain" description="Cation-transporting P-type ATPase N-terminal" evidence="15">
    <location>
        <begin position="24"/>
        <end position="97"/>
    </location>
</feature>
<gene>
    <name evidence="16" type="ordered locus">Rahaq_3808</name>
</gene>